<feature type="domain" description="BRCT" evidence="6">
    <location>
        <begin position="317"/>
        <end position="395"/>
    </location>
</feature>
<evidence type="ECO:0000256" key="1">
    <source>
        <dbReference type="ARBA" id="ARBA00006116"/>
    </source>
</evidence>
<evidence type="ECO:0000256" key="3">
    <source>
        <dbReference type="ARBA" id="ARBA00022705"/>
    </source>
</evidence>
<evidence type="ECO:0000256" key="2">
    <source>
        <dbReference type="ARBA" id="ARBA00020401"/>
    </source>
</evidence>
<dbReference type="InterPro" id="IPR013725">
    <property type="entry name" value="DNA_replication_fac_RFC1_C"/>
</dbReference>
<dbReference type="InterPro" id="IPR001357">
    <property type="entry name" value="BRCT_dom"/>
</dbReference>
<feature type="compositionally biased region" description="Basic and acidic residues" evidence="5">
    <location>
        <begin position="150"/>
        <end position="164"/>
    </location>
</feature>
<dbReference type="PROSITE" id="PS50172">
    <property type="entry name" value="BRCT"/>
    <property type="match status" value="1"/>
</dbReference>
<reference evidence="7" key="1">
    <citation type="submission" date="2021-12" db="EMBL/GenBank/DDBJ databases">
        <authorList>
            <person name="King R."/>
        </authorList>
    </citation>
    <scope>NUCLEOTIDE SEQUENCE</scope>
</reference>
<feature type="region of interest" description="Disordered" evidence="5">
    <location>
        <begin position="1"/>
        <end position="118"/>
    </location>
</feature>
<dbReference type="InterPro" id="IPR003593">
    <property type="entry name" value="AAA+_ATPase"/>
</dbReference>
<feature type="region of interest" description="Disordered" evidence="5">
    <location>
        <begin position="1027"/>
        <end position="1091"/>
    </location>
</feature>
<dbReference type="SMART" id="SM00292">
    <property type="entry name" value="BRCT"/>
    <property type="match status" value="1"/>
</dbReference>
<dbReference type="SUPFAM" id="SSF52113">
    <property type="entry name" value="BRCT domain"/>
    <property type="match status" value="1"/>
</dbReference>
<dbReference type="SMART" id="SM00382">
    <property type="entry name" value="AAA"/>
    <property type="match status" value="1"/>
</dbReference>
<dbReference type="Gene3D" id="1.10.8.60">
    <property type="match status" value="1"/>
</dbReference>
<dbReference type="InterPro" id="IPR027417">
    <property type="entry name" value="P-loop_NTPase"/>
</dbReference>
<feature type="compositionally biased region" description="Basic and acidic residues" evidence="5">
    <location>
        <begin position="172"/>
        <end position="186"/>
    </location>
</feature>
<feature type="region of interest" description="Disordered" evidence="5">
    <location>
        <begin position="135"/>
        <end position="200"/>
    </location>
</feature>
<gene>
    <name evidence="7" type="ORF">CHILSU_LOCUS9559</name>
</gene>
<dbReference type="InterPro" id="IPR012178">
    <property type="entry name" value="RFC1"/>
</dbReference>
<feature type="compositionally biased region" description="Acidic residues" evidence="5">
    <location>
        <begin position="1027"/>
        <end position="1049"/>
    </location>
</feature>
<dbReference type="SUPFAM" id="SSF52540">
    <property type="entry name" value="P-loop containing nucleoside triphosphate hydrolases"/>
    <property type="match status" value="1"/>
</dbReference>
<dbReference type="Pfam" id="PF00004">
    <property type="entry name" value="AAA"/>
    <property type="match status" value="1"/>
</dbReference>
<dbReference type="PANTHER" id="PTHR23389:SF6">
    <property type="entry name" value="REPLICATION FACTOR C SUBUNIT 1"/>
    <property type="match status" value="1"/>
</dbReference>
<feature type="compositionally biased region" description="Basic residues" evidence="5">
    <location>
        <begin position="36"/>
        <end position="46"/>
    </location>
</feature>
<sequence>MSKDIRSFFKPKNSQKAKVEEDDDDIIPESPDVQIRNKKKESRKKRVLCDSDEEEIFDSKKKKSSKDSMKSGTKNKSPHNNLKEVKAADLFGSGPIKRTEPLVKKEKKKTETGIHSDDDFEKSLLELDAVEELACNSIEKQPPVNVKSPNSKEKDVLTKKDTPSKKSKVSPKLKEDIKSKTDDFSSKSHTNKSKVNENKRKFAEFIEEKIDSNLVKANEENTSKKKKLDDNIKDKNNGIINIVKKEADLDDSNAIDNSLNESIHENKKKKRSNKSLNESTLTDEERHERKSYSAALYQKYLNRSGPKHLGAKEIPKGSPDCLKDCAFLLTGVLDSFEREEITEAIVKYGGCIKNAISKKVTHVLAGEDAGPAKMSKAQELGIKIINENEFLQIIRDSVNKKTNATENITKEVKIEKTPSKKDKSKGLHNTDKSDNKILKGKNISGIKVEKSSSDIPNKKSDKVKQTKSNHEQNIKSKSPYEIKNETNPKSDNIEDVKSKEDIKTNNINNGTKSESCESIEPATSTLMWVDKYKPQTLKQIIGQHGEASNVKKLCNWLTKWYINRKAKLPKPSPWAKNDDGGYYKAALLSGPPGVGKTTTVSLVCKELGFDMVEFNASDTRSKTLIKEQISELLTTTSLSGFAKGVTGKQAVTKKHVLVMDEVDGMAGNEDRGGLQELIGLIKATSVPIICMCNDRNSQKMRSLVNYCYDLRFSKPRVDQIKSAMMSICFKEGVKVPPELLNQLIVAANQDIRQTMHLLAVWAAHPSQTSSGAQKQHTVKDVRLGPWEVVRKVFSEEEHKSMSLNDRSDLFFYDYSLAPLFVQENYLQVTPHCPKKEILDRVSRAADCISLGDLVDARIRTNQSWGLLPTQAMYSSVMVGQEMRGHVAGQIQFPGWLGRNSRATKTRRLCQQIHAHTRLSTSGSKSSIFLDYCTHLRDAIVNPLIKDRGDGIAKSLEVMEAYHLLREDLDSLTELSLWPGQRNPMLLIDSKVKAAMTRTYNKSATALPYAPGNIKKGRAKEDNELGEFNEIDDLDEDQADEDADDSDPENDALIKKKKTEKPSSSKEKSNSKEKPSTSKEKAGTSKEKKKKK</sequence>
<dbReference type="PANTHER" id="PTHR23389">
    <property type="entry name" value="CHROMOSOME TRANSMISSION FIDELITY FACTOR 18"/>
    <property type="match status" value="1"/>
</dbReference>
<feature type="compositionally biased region" description="Polar residues" evidence="5">
    <location>
        <begin position="504"/>
        <end position="513"/>
    </location>
</feature>
<keyword evidence="4" id="KW-0067">ATP-binding</keyword>
<evidence type="ECO:0000313" key="7">
    <source>
        <dbReference type="EMBL" id="CAH0406186.1"/>
    </source>
</evidence>
<dbReference type="Gene3D" id="3.40.50.300">
    <property type="entry name" value="P-loop containing nucleotide triphosphate hydrolases"/>
    <property type="match status" value="1"/>
</dbReference>
<dbReference type="Pfam" id="PF00533">
    <property type="entry name" value="BRCT"/>
    <property type="match status" value="1"/>
</dbReference>
<feature type="region of interest" description="Disordered" evidence="5">
    <location>
        <begin position="213"/>
        <end position="232"/>
    </location>
</feature>
<accession>A0ABN8B953</accession>
<dbReference type="Pfam" id="PF08519">
    <property type="entry name" value="RFC1"/>
    <property type="match status" value="1"/>
</dbReference>
<keyword evidence="4" id="KW-0547">Nucleotide-binding</keyword>
<proteinExistence type="inferred from homology"/>
<keyword evidence="4" id="KW-0539">Nucleus</keyword>
<comment type="similarity">
    <text evidence="1 4">Belongs to the activator 1 large subunit family.</text>
</comment>
<dbReference type="InterPro" id="IPR036420">
    <property type="entry name" value="BRCT_dom_sf"/>
</dbReference>
<evidence type="ECO:0000256" key="4">
    <source>
        <dbReference type="PIRNR" id="PIRNR036578"/>
    </source>
</evidence>
<feature type="compositionally biased region" description="Basic and acidic residues" evidence="5">
    <location>
        <begin position="413"/>
        <end position="437"/>
    </location>
</feature>
<protein>
    <recommendedName>
        <fullName evidence="2 4">Replication factor C subunit 1</fullName>
    </recommendedName>
</protein>
<keyword evidence="8" id="KW-1185">Reference proteome</keyword>
<dbReference type="InterPro" id="IPR003959">
    <property type="entry name" value="ATPase_AAA_core"/>
</dbReference>
<organism evidence="7 8">
    <name type="scientific">Chilo suppressalis</name>
    <name type="common">Asiatic rice borer moth</name>
    <dbReference type="NCBI Taxonomy" id="168631"/>
    <lineage>
        <taxon>Eukaryota</taxon>
        <taxon>Metazoa</taxon>
        <taxon>Ecdysozoa</taxon>
        <taxon>Arthropoda</taxon>
        <taxon>Hexapoda</taxon>
        <taxon>Insecta</taxon>
        <taxon>Pterygota</taxon>
        <taxon>Neoptera</taxon>
        <taxon>Endopterygota</taxon>
        <taxon>Lepidoptera</taxon>
        <taxon>Glossata</taxon>
        <taxon>Ditrysia</taxon>
        <taxon>Pyraloidea</taxon>
        <taxon>Crambidae</taxon>
        <taxon>Crambinae</taxon>
        <taxon>Chilo</taxon>
    </lineage>
</organism>
<keyword evidence="3 4" id="KW-0235">DNA replication</keyword>
<dbReference type="Gene3D" id="3.40.50.10190">
    <property type="entry name" value="BRCT domain"/>
    <property type="match status" value="1"/>
</dbReference>
<dbReference type="Pfam" id="PF25361">
    <property type="entry name" value="AAA_lid_RFC1"/>
    <property type="match status" value="1"/>
</dbReference>
<dbReference type="Gene3D" id="1.20.272.10">
    <property type="match status" value="1"/>
</dbReference>
<dbReference type="SUPFAM" id="SSF48019">
    <property type="entry name" value="post-AAA+ oligomerization domain-like"/>
    <property type="match status" value="1"/>
</dbReference>
<evidence type="ECO:0000256" key="5">
    <source>
        <dbReference type="SAM" id="MobiDB-lite"/>
    </source>
</evidence>
<comment type="subcellular location">
    <subcellularLocation>
        <location evidence="4">Nucleus</location>
    </subcellularLocation>
</comment>
<dbReference type="CDD" id="cd00009">
    <property type="entry name" value="AAA"/>
    <property type="match status" value="1"/>
</dbReference>
<name>A0ABN8B953_CHISP</name>
<evidence type="ECO:0000259" key="6">
    <source>
        <dbReference type="PROSITE" id="PS50172"/>
    </source>
</evidence>
<evidence type="ECO:0000313" key="8">
    <source>
        <dbReference type="Proteomes" id="UP001153292"/>
    </source>
</evidence>
<dbReference type="PIRSF" id="PIRSF036578">
    <property type="entry name" value="RFC1"/>
    <property type="match status" value="1"/>
</dbReference>
<feature type="compositionally biased region" description="Basic and acidic residues" evidence="5">
    <location>
        <begin position="97"/>
        <end position="118"/>
    </location>
</feature>
<feature type="region of interest" description="Disordered" evidence="5">
    <location>
        <begin position="413"/>
        <end position="516"/>
    </location>
</feature>
<dbReference type="InterPro" id="IPR008921">
    <property type="entry name" value="DNA_pol3_clamp-load_cplx_C"/>
</dbReference>
<feature type="compositionally biased region" description="Basic and acidic residues" evidence="5">
    <location>
        <begin position="447"/>
        <end position="503"/>
    </location>
</feature>
<dbReference type="EMBL" id="OU963898">
    <property type="protein sequence ID" value="CAH0406186.1"/>
    <property type="molecule type" value="Genomic_DNA"/>
</dbReference>
<feature type="compositionally biased region" description="Basic and acidic residues" evidence="5">
    <location>
        <begin position="1059"/>
        <end position="1085"/>
    </location>
</feature>
<dbReference type="Proteomes" id="UP001153292">
    <property type="component" value="Chromosome 5"/>
</dbReference>
<feature type="region of interest" description="Disordered" evidence="5">
    <location>
        <begin position="260"/>
        <end position="289"/>
    </location>
</feature>